<keyword evidence="2" id="KW-1185">Reference proteome</keyword>
<dbReference type="Proteomes" id="UP001234989">
    <property type="component" value="Chromosome 9"/>
</dbReference>
<dbReference type="EMBL" id="CP133620">
    <property type="protein sequence ID" value="WMV48448.1"/>
    <property type="molecule type" value="Genomic_DNA"/>
</dbReference>
<accession>A0AAF0UN30</accession>
<proteinExistence type="predicted"/>
<dbReference type="InterPro" id="IPR004297">
    <property type="entry name" value="Sar8_2"/>
</dbReference>
<dbReference type="AlphaFoldDB" id="A0AAF0UN30"/>
<reference evidence="1" key="1">
    <citation type="submission" date="2023-08" db="EMBL/GenBank/DDBJ databases">
        <title>A de novo genome assembly of Solanum verrucosum Schlechtendal, a Mexican diploid species geographically isolated from the other diploid A-genome species in potato relatives.</title>
        <authorList>
            <person name="Hosaka K."/>
        </authorList>
    </citation>
    <scope>NUCLEOTIDE SEQUENCE</scope>
    <source>
        <tissue evidence="1">Young leaves</tissue>
    </source>
</reference>
<protein>
    <submittedName>
        <fullName evidence="1">Uncharacterized protein</fullName>
    </submittedName>
</protein>
<sequence>MSFLISKKNKINSNSKQFNLLIKMVSKNIYLSLVILLIISSQIVAREMNSEAPAPLTQAMNGNTTSEAKGVFFHGHHLLRNLGRIFRIGQVIYCNYCSTCNGLCGYCCV</sequence>
<organism evidence="1 2">
    <name type="scientific">Solanum verrucosum</name>
    <dbReference type="NCBI Taxonomy" id="315347"/>
    <lineage>
        <taxon>Eukaryota</taxon>
        <taxon>Viridiplantae</taxon>
        <taxon>Streptophyta</taxon>
        <taxon>Embryophyta</taxon>
        <taxon>Tracheophyta</taxon>
        <taxon>Spermatophyta</taxon>
        <taxon>Magnoliopsida</taxon>
        <taxon>eudicotyledons</taxon>
        <taxon>Gunneridae</taxon>
        <taxon>Pentapetalae</taxon>
        <taxon>asterids</taxon>
        <taxon>lamiids</taxon>
        <taxon>Solanales</taxon>
        <taxon>Solanaceae</taxon>
        <taxon>Solanoideae</taxon>
        <taxon>Solaneae</taxon>
        <taxon>Solanum</taxon>
    </lineage>
</organism>
<gene>
    <name evidence="1" type="ORF">MTR67_041833</name>
</gene>
<evidence type="ECO:0000313" key="2">
    <source>
        <dbReference type="Proteomes" id="UP001234989"/>
    </source>
</evidence>
<evidence type="ECO:0000313" key="1">
    <source>
        <dbReference type="EMBL" id="WMV48448.1"/>
    </source>
</evidence>
<name>A0AAF0UN30_SOLVR</name>
<dbReference type="Pfam" id="PF03058">
    <property type="entry name" value="Sar8_2"/>
    <property type="match status" value="1"/>
</dbReference>